<dbReference type="PIRSF" id="PIRSF005962">
    <property type="entry name" value="Pept_M20D_amidohydro"/>
    <property type="match status" value="1"/>
</dbReference>
<keyword evidence="1 4" id="KW-0378">Hydrolase</keyword>
<gene>
    <name evidence="4" type="ORF">A3K90_04940</name>
</gene>
<organism evidence="4 5">
    <name type="scientific">Pelodictyon luteolum</name>
    <dbReference type="NCBI Taxonomy" id="1100"/>
    <lineage>
        <taxon>Bacteria</taxon>
        <taxon>Pseudomonadati</taxon>
        <taxon>Chlorobiota</taxon>
        <taxon>Chlorobiia</taxon>
        <taxon>Chlorobiales</taxon>
        <taxon>Chlorobiaceae</taxon>
        <taxon>Chlorobium/Pelodictyon group</taxon>
        <taxon>Pelodictyon</taxon>
    </lineage>
</organism>
<proteinExistence type="predicted"/>
<evidence type="ECO:0000259" key="3">
    <source>
        <dbReference type="Pfam" id="PF07687"/>
    </source>
</evidence>
<dbReference type="AlphaFoldDB" id="A0A165LPB2"/>
<dbReference type="PANTHER" id="PTHR11014">
    <property type="entry name" value="PEPTIDASE M20 FAMILY MEMBER"/>
    <property type="match status" value="1"/>
</dbReference>
<reference evidence="4 5" key="1">
    <citation type="submission" date="2016-03" db="EMBL/GenBank/DDBJ databases">
        <title>Speciation and ecological success in dimly lit waters: horizontal gene transfer in a green sulfur bacteria bloom unveiled by metagenomic assembly.</title>
        <authorList>
            <person name="Llorens-Mares T."/>
            <person name="Liu Z."/>
            <person name="Allen L.Z."/>
            <person name="Rusch D.B."/>
            <person name="Craig M.T."/>
            <person name="Dupont C.L."/>
            <person name="Bryant D.A."/>
            <person name="Casamayor E.O."/>
        </authorList>
    </citation>
    <scope>NUCLEOTIDE SEQUENCE [LARGE SCALE GENOMIC DNA]</scope>
    <source>
        <strain evidence="4">CIII</strain>
    </source>
</reference>
<evidence type="ECO:0000313" key="5">
    <source>
        <dbReference type="Proteomes" id="UP000076481"/>
    </source>
</evidence>
<name>A0A165LPB2_PELLU</name>
<feature type="binding site" evidence="2">
    <location>
        <position position="111"/>
    </location>
    <ligand>
        <name>Mn(2+)</name>
        <dbReference type="ChEBI" id="CHEBI:29035"/>
        <label>2</label>
    </ligand>
</feature>
<dbReference type="PANTHER" id="PTHR11014:SF63">
    <property type="entry name" value="METALLOPEPTIDASE, PUTATIVE (AFU_ORTHOLOGUE AFUA_6G09600)-RELATED"/>
    <property type="match status" value="1"/>
</dbReference>
<dbReference type="GO" id="GO:0050118">
    <property type="term" value="F:N-acetyldiaminopimelate deacetylase activity"/>
    <property type="evidence" value="ECO:0007669"/>
    <property type="project" value="UniProtKB-ARBA"/>
</dbReference>
<protein>
    <submittedName>
        <fullName evidence="4">Amidohydrolase</fullName>
    </submittedName>
</protein>
<sequence>MTPDRTSDLSRRIREQAEAVFPVIQAIRRDIHAHPELSYEEFRTSAIIHDYLKGLDIEPEPQFLETGVVALLKGRADGPQIALRADIDALPLSEENACAYSSRHPGTMHACGHDMHTAMLLGAASILAGMRDELAGSVLFIFQPAEEKAPGGARPLIEAGLFKRFSPSAVIGQHCFPNVPSGKVALCRGSFMAAADELYFTVSGQGGHASAPHKASDPVLAAAHIITAAQHLVSRVAPPHEPAVVSISSIQGGHAPNVIPSKVVMSGTMRTMNEELRRLLHQKLHETVRHVGEGLGVEAEVEIRQGYPVLYNDPEITRHAAIACSEYLGRENVIDSEPLMTAEDFAYYLQEKPGTFWQIGTGLPEQDRSNMLHSPTFDPDENALSTGAGLLAYSAIRFMDYFAGEKD</sequence>
<feature type="binding site" evidence="2">
    <location>
        <position position="147"/>
    </location>
    <ligand>
        <name>Mn(2+)</name>
        <dbReference type="ChEBI" id="CHEBI:29035"/>
        <label>2</label>
    </ligand>
</feature>
<dbReference type="Pfam" id="PF01546">
    <property type="entry name" value="Peptidase_M20"/>
    <property type="match status" value="1"/>
</dbReference>
<dbReference type="Proteomes" id="UP000076481">
    <property type="component" value="Unassembled WGS sequence"/>
</dbReference>
<evidence type="ECO:0000313" key="4">
    <source>
        <dbReference type="EMBL" id="KZK74260.1"/>
    </source>
</evidence>
<dbReference type="CDD" id="cd03886">
    <property type="entry name" value="M20_Acy1"/>
    <property type="match status" value="1"/>
</dbReference>
<dbReference type="NCBIfam" id="TIGR01891">
    <property type="entry name" value="amidohydrolases"/>
    <property type="match status" value="1"/>
</dbReference>
<dbReference type="Gene3D" id="3.40.630.10">
    <property type="entry name" value="Zn peptidases"/>
    <property type="match status" value="1"/>
</dbReference>
<keyword evidence="2" id="KW-0479">Metal-binding</keyword>
<dbReference type="GO" id="GO:0019877">
    <property type="term" value="P:diaminopimelate biosynthetic process"/>
    <property type="evidence" value="ECO:0007669"/>
    <property type="project" value="UniProtKB-ARBA"/>
</dbReference>
<dbReference type="Pfam" id="PF07687">
    <property type="entry name" value="M20_dimer"/>
    <property type="match status" value="1"/>
</dbReference>
<dbReference type="InterPro" id="IPR017439">
    <property type="entry name" value="Amidohydrolase"/>
</dbReference>
<dbReference type="InterPro" id="IPR002933">
    <property type="entry name" value="Peptidase_M20"/>
</dbReference>
<evidence type="ECO:0000256" key="2">
    <source>
        <dbReference type="PIRSR" id="PIRSR005962-1"/>
    </source>
</evidence>
<dbReference type="FunFam" id="3.30.70.360:FF:000001">
    <property type="entry name" value="N-acetyldiaminopimelate deacetylase"/>
    <property type="match status" value="1"/>
</dbReference>
<accession>A0A165LPB2</accession>
<comment type="caution">
    <text evidence="4">The sequence shown here is derived from an EMBL/GenBank/DDBJ whole genome shotgun (WGS) entry which is preliminary data.</text>
</comment>
<feature type="binding site" evidence="2">
    <location>
        <position position="373"/>
    </location>
    <ligand>
        <name>Mn(2+)</name>
        <dbReference type="ChEBI" id="CHEBI:29035"/>
        <label>2</label>
    </ligand>
</feature>
<dbReference type="SUPFAM" id="SSF53187">
    <property type="entry name" value="Zn-dependent exopeptidases"/>
    <property type="match status" value="1"/>
</dbReference>
<dbReference type="Gene3D" id="3.30.70.360">
    <property type="match status" value="1"/>
</dbReference>
<feature type="binding site" evidence="2">
    <location>
        <position position="113"/>
    </location>
    <ligand>
        <name>Mn(2+)</name>
        <dbReference type="ChEBI" id="CHEBI:29035"/>
        <label>2</label>
    </ligand>
</feature>
<dbReference type="InterPro" id="IPR036264">
    <property type="entry name" value="Bact_exopeptidase_dim_dom"/>
</dbReference>
<dbReference type="EMBL" id="LVWG01000030">
    <property type="protein sequence ID" value="KZK74260.1"/>
    <property type="molecule type" value="Genomic_DNA"/>
</dbReference>
<feature type="domain" description="Peptidase M20 dimerisation" evidence="3">
    <location>
        <begin position="200"/>
        <end position="290"/>
    </location>
</feature>
<feature type="binding site" evidence="2">
    <location>
        <position position="174"/>
    </location>
    <ligand>
        <name>Mn(2+)</name>
        <dbReference type="ChEBI" id="CHEBI:29035"/>
        <label>2</label>
    </ligand>
</feature>
<comment type="cofactor">
    <cofactor evidence="2">
        <name>Mn(2+)</name>
        <dbReference type="ChEBI" id="CHEBI:29035"/>
    </cofactor>
    <text evidence="2">The Mn(2+) ion enhances activity.</text>
</comment>
<evidence type="ECO:0000256" key="1">
    <source>
        <dbReference type="ARBA" id="ARBA00022801"/>
    </source>
</evidence>
<keyword evidence="2" id="KW-0464">Manganese</keyword>
<dbReference type="InterPro" id="IPR011650">
    <property type="entry name" value="Peptidase_M20_dimer"/>
</dbReference>
<dbReference type="SUPFAM" id="SSF55031">
    <property type="entry name" value="Bacterial exopeptidase dimerisation domain"/>
    <property type="match status" value="1"/>
</dbReference>
<dbReference type="RefSeq" id="WP_303681616.1">
    <property type="nucleotide sequence ID" value="NZ_LVWG01000030.1"/>
</dbReference>
<dbReference type="GO" id="GO:0046872">
    <property type="term" value="F:metal ion binding"/>
    <property type="evidence" value="ECO:0007669"/>
    <property type="project" value="UniProtKB-KW"/>
</dbReference>